<feature type="transmembrane region" description="Helical" evidence="8">
    <location>
        <begin position="503"/>
        <end position="521"/>
    </location>
</feature>
<dbReference type="AlphaFoldDB" id="A0A6G1JU86"/>
<comment type="subcellular location">
    <subcellularLocation>
        <location evidence="1">Membrane</location>
        <topology evidence="1">Multi-pass membrane protein</topology>
    </subcellularLocation>
</comment>
<feature type="transmembrane region" description="Helical" evidence="8">
    <location>
        <begin position="367"/>
        <end position="384"/>
    </location>
</feature>
<feature type="transmembrane region" description="Helical" evidence="8">
    <location>
        <begin position="334"/>
        <end position="355"/>
    </location>
</feature>
<feature type="transmembrane region" description="Helical" evidence="8">
    <location>
        <begin position="259"/>
        <end position="277"/>
    </location>
</feature>
<dbReference type="PANTHER" id="PTHR23501:SF187">
    <property type="entry name" value="MAJOR FACILITATOR SUPERFAMILY (MFS) PROFILE DOMAIN-CONTAINING PROTEIN"/>
    <property type="match status" value="1"/>
</dbReference>
<evidence type="ECO:0000256" key="1">
    <source>
        <dbReference type="ARBA" id="ARBA00004141"/>
    </source>
</evidence>
<evidence type="ECO:0000256" key="2">
    <source>
        <dbReference type="ARBA" id="ARBA00022448"/>
    </source>
</evidence>
<feature type="domain" description="Major facilitator superfamily (MFS) profile" evidence="9">
    <location>
        <begin position="39"/>
        <end position="526"/>
    </location>
</feature>
<dbReference type="InterPro" id="IPR011701">
    <property type="entry name" value="MFS"/>
</dbReference>
<organism evidence="10 11">
    <name type="scientific">Pleomassaria siparia CBS 279.74</name>
    <dbReference type="NCBI Taxonomy" id="1314801"/>
    <lineage>
        <taxon>Eukaryota</taxon>
        <taxon>Fungi</taxon>
        <taxon>Dikarya</taxon>
        <taxon>Ascomycota</taxon>
        <taxon>Pezizomycotina</taxon>
        <taxon>Dothideomycetes</taxon>
        <taxon>Pleosporomycetidae</taxon>
        <taxon>Pleosporales</taxon>
        <taxon>Pleomassariaceae</taxon>
        <taxon>Pleomassaria</taxon>
    </lineage>
</organism>
<dbReference type="Gene3D" id="1.20.1250.20">
    <property type="entry name" value="MFS general substrate transporter like domains"/>
    <property type="match status" value="1"/>
</dbReference>
<feature type="transmembrane region" description="Helical" evidence="8">
    <location>
        <begin position="390"/>
        <end position="415"/>
    </location>
</feature>
<dbReference type="PRINTS" id="PR01036">
    <property type="entry name" value="TCRTETB"/>
</dbReference>
<evidence type="ECO:0000256" key="7">
    <source>
        <dbReference type="SAM" id="MobiDB-lite"/>
    </source>
</evidence>
<keyword evidence="6" id="KW-0325">Glycoprotein</keyword>
<evidence type="ECO:0000256" key="8">
    <source>
        <dbReference type="SAM" id="Phobius"/>
    </source>
</evidence>
<sequence length="558" mass="59697">MAGQQPQQPQHMTTISGGTENKSAKPKLLAGHAYRFWGIFAALCILSFISALDVAIITTALPKITADIGGSTQYVWIANSFVVASSVLQPLVGQLANIFGRKSPLIVCVALFALGSGVAGGAHNPGMLIAGRTVQGVGAGGIYVLLDIVCCDLVPLRERGKYVGLMNSWAGVAAGIGPVIGGALADSNWRWIFYLNIPICGLALGVILLFMRLKTGAQDKGIAKLRQIDYLGNFIFIPSMIALLYGLVMGGIAHPWSSWRIILPLVIGIVGWISFHIQQLYTNVPSVPGRLFSNRTSATAYVLTFTSSILVQALSYFLPVFFQAILGTTVLHSGINFLPFAIGTLVFAVVGGVLLSKFGAYRPLHGTAFALSAIAFGLLTILDTSTANWVIFQLVAGAGSGIVMSCLLPAIMAALPESDVAAASAVYSFVRTFGYIWGVTMPSIIFNGVFDKNLPLISLGSLRNQLKDGAAYAFASEMHHIRQTLDPRVLSQVVEVYMRSLRAIWWVGLGISILSFFAVFLQRGLELRKELETEYGVVKDEEGSRGNKGADAEKGVTM</sequence>
<name>A0A6G1JU86_9PLEO</name>
<feature type="transmembrane region" description="Helical" evidence="8">
    <location>
        <begin position="230"/>
        <end position="253"/>
    </location>
</feature>
<feature type="transmembrane region" description="Helical" evidence="8">
    <location>
        <begin position="191"/>
        <end position="210"/>
    </location>
</feature>
<dbReference type="Gene3D" id="1.20.1720.10">
    <property type="entry name" value="Multidrug resistance protein D"/>
    <property type="match status" value="1"/>
</dbReference>
<keyword evidence="4 8" id="KW-1133">Transmembrane helix</keyword>
<evidence type="ECO:0000256" key="5">
    <source>
        <dbReference type="ARBA" id="ARBA00023136"/>
    </source>
</evidence>
<evidence type="ECO:0000256" key="6">
    <source>
        <dbReference type="ARBA" id="ARBA00023180"/>
    </source>
</evidence>
<keyword evidence="11" id="KW-1185">Reference proteome</keyword>
<dbReference type="GO" id="GO:0022857">
    <property type="term" value="F:transmembrane transporter activity"/>
    <property type="evidence" value="ECO:0007669"/>
    <property type="project" value="InterPro"/>
</dbReference>
<evidence type="ECO:0000256" key="4">
    <source>
        <dbReference type="ARBA" id="ARBA00022989"/>
    </source>
</evidence>
<feature type="transmembrane region" description="Helical" evidence="8">
    <location>
        <begin position="166"/>
        <end position="185"/>
    </location>
</feature>
<feature type="transmembrane region" description="Helical" evidence="8">
    <location>
        <begin position="36"/>
        <end position="61"/>
    </location>
</feature>
<dbReference type="Pfam" id="PF07690">
    <property type="entry name" value="MFS_1"/>
    <property type="match status" value="1"/>
</dbReference>
<gene>
    <name evidence="10" type="ORF">K504DRAFT_462697</name>
</gene>
<feature type="transmembrane region" description="Helical" evidence="8">
    <location>
        <begin position="73"/>
        <end position="92"/>
    </location>
</feature>
<dbReference type="PANTHER" id="PTHR23501">
    <property type="entry name" value="MAJOR FACILITATOR SUPERFAMILY"/>
    <property type="match status" value="1"/>
</dbReference>
<evidence type="ECO:0000313" key="10">
    <source>
        <dbReference type="EMBL" id="KAF2704098.1"/>
    </source>
</evidence>
<feature type="transmembrane region" description="Helical" evidence="8">
    <location>
        <begin position="134"/>
        <end position="154"/>
    </location>
</feature>
<evidence type="ECO:0000313" key="11">
    <source>
        <dbReference type="Proteomes" id="UP000799428"/>
    </source>
</evidence>
<dbReference type="EMBL" id="MU005783">
    <property type="protein sequence ID" value="KAF2704098.1"/>
    <property type="molecule type" value="Genomic_DNA"/>
</dbReference>
<dbReference type="InterPro" id="IPR036259">
    <property type="entry name" value="MFS_trans_sf"/>
</dbReference>
<protein>
    <submittedName>
        <fullName evidence="10">MFS general substrate transporter</fullName>
    </submittedName>
</protein>
<reference evidence="10" key="1">
    <citation type="journal article" date="2020" name="Stud. Mycol.">
        <title>101 Dothideomycetes genomes: a test case for predicting lifestyles and emergence of pathogens.</title>
        <authorList>
            <person name="Haridas S."/>
            <person name="Albert R."/>
            <person name="Binder M."/>
            <person name="Bloem J."/>
            <person name="Labutti K."/>
            <person name="Salamov A."/>
            <person name="Andreopoulos B."/>
            <person name="Baker S."/>
            <person name="Barry K."/>
            <person name="Bills G."/>
            <person name="Bluhm B."/>
            <person name="Cannon C."/>
            <person name="Castanera R."/>
            <person name="Culley D."/>
            <person name="Daum C."/>
            <person name="Ezra D."/>
            <person name="Gonzalez J."/>
            <person name="Henrissat B."/>
            <person name="Kuo A."/>
            <person name="Liang C."/>
            <person name="Lipzen A."/>
            <person name="Lutzoni F."/>
            <person name="Magnuson J."/>
            <person name="Mondo S."/>
            <person name="Nolan M."/>
            <person name="Ohm R."/>
            <person name="Pangilinan J."/>
            <person name="Park H.-J."/>
            <person name="Ramirez L."/>
            <person name="Alfaro M."/>
            <person name="Sun H."/>
            <person name="Tritt A."/>
            <person name="Yoshinaga Y."/>
            <person name="Zwiers L.-H."/>
            <person name="Turgeon B."/>
            <person name="Goodwin S."/>
            <person name="Spatafora J."/>
            <person name="Crous P."/>
            <person name="Grigoriev I."/>
        </authorList>
    </citation>
    <scope>NUCLEOTIDE SEQUENCE</scope>
    <source>
        <strain evidence="10">CBS 279.74</strain>
    </source>
</reference>
<proteinExistence type="predicted"/>
<dbReference type="Proteomes" id="UP000799428">
    <property type="component" value="Unassembled WGS sequence"/>
</dbReference>
<dbReference type="OrthoDB" id="10021397at2759"/>
<feature type="transmembrane region" description="Helical" evidence="8">
    <location>
        <begin position="427"/>
        <end position="450"/>
    </location>
</feature>
<feature type="region of interest" description="Disordered" evidence="7">
    <location>
        <begin position="1"/>
        <end position="21"/>
    </location>
</feature>
<feature type="transmembrane region" description="Helical" evidence="8">
    <location>
        <begin position="298"/>
        <end position="322"/>
    </location>
</feature>
<accession>A0A6G1JU86</accession>
<dbReference type="GO" id="GO:0005886">
    <property type="term" value="C:plasma membrane"/>
    <property type="evidence" value="ECO:0007669"/>
    <property type="project" value="TreeGrafter"/>
</dbReference>
<keyword evidence="5 8" id="KW-0472">Membrane</keyword>
<keyword evidence="2" id="KW-0813">Transport</keyword>
<evidence type="ECO:0000259" key="9">
    <source>
        <dbReference type="PROSITE" id="PS50850"/>
    </source>
</evidence>
<dbReference type="InterPro" id="IPR020846">
    <property type="entry name" value="MFS_dom"/>
</dbReference>
<dbReference type="PROSITE" id="PS50850">
    <property type="entry name" value="MFS"/>
    <property type="match status" value="1"/>
</dbReference>
<feature type="transmembrane region" description="Helical" evidence="8">
    <location>
        <begin position="104"/>
        <end position="122"/>
    </location>
</feature>
<keyword evidence="3 8" id="KW-0812">Transmembrane</keyword>
<dbReference type="SUPFAM" id="SSF103473">
    <property type="entry name" value="MFS general substrate transporter"/>
    <property type="match status" value="1"/>
</dbReference>
<evidence type="ECO:0000256" key="3">
    <source>
        <dbReference type="ARBA" id="ARBA00022692"/>
    </source>
</evidence>